<name>A0AA36IWI3_9DINO</name>
<feature type="transmembrane region" description="Helical" evidence="2">
    <location>
        <begin position="97"/>
        <end position="118"/>
    </location>
</feature>
<evidence type="ECO:0000313" key="3">
    <source>
        <dbReference type="EMBL" id="CAJ1395230.1"/>
    </source>
</evidence>
<dbReference type="Gene3D" id="1.20.1070.10">
    <property type="entry name" value="Rhodopsin 7-helix transmembrane proteins"/>
    <property type="match status" value="1"/>
</dbReference>
<protein>
    <submittedName>
        <fullName evidence="3">Uncharacterized protein</fullName>
    </submittedName>
</protein>
<accession>A0AA36IWI3</accession>
<organism evidence="3 4">
    <name type="scientific">Effrenium voratum</name>
    <dbReference type="NCBI Taxonomy" id="2562239"/>
    <lineage>
        <taxon>Eukaryota</taxon>
        <taxon>Sar</taxon>
        <taxon>Alveolata</taxon>
        <taxon>Dinophyceae</taxon>
        <taxon>Suessiales</taxon>
        <taxon>Symbiodiniaceae</taxon>
        <taxon>Effrenium</taxon>
    </lineage>
</organism>
<comment type="caution">
    <text evidence="3">The sequence shown here is derived from an EMBL/GenBank/DDBJ whole genome shotgun (WGS) entry which is preliminary data.</text>
</comment>
<feature type="transmembrane region" description="Helical" evidence="2">
    <location>
        <begin position="157"/>
        <end position="174"/>
    </location>
</feature>
<feature type="transmembrane region" description="Helical" evidence="2">
    <location>
        <begin position="130"/>
        <end position="150"/>
    </location>
</feature>
<gene>
    <name evidence="3" type="ORF">EVOR1521_LOCUS19697</name>
</gene>
<dbReference type="SUPFAM" id="SSF81321">
    <property type="entry name" value="Family A G protein-coupled receptor-like"/>
    <property type="match status" value="2"/>
</dbReference>
<dbReference type="AlphaFoldDB" id="A0AA36IWI3"/>
<keyword evidence="4" id="KW-1185">Reference proteome</keyword>
<feature type="transmembrane region" description="Helical" evidence="2">
    <location>
        <begin position="20"/>
        <end position="43"/>
    </location>
</feature>
<keyword evidence="2" id="KW-0812">Transmembrane</keyword>
<dbReference type="Proteomes" id="UP001178507">
    <property type="component" value="Unassembled WGS sequence"/>
</dbReference>
<proteinExistence type="predicted"/>
<feature type="transmembrane region" description="Helical" evidence="2">
    <location>
        <begin position="281"/>
        <end position="300"/>
    </location>
</feature>
<feature type="transmembrane region" description="Helical" evidence="2">
    <location>
        <begin position="244"/>
        <end position="266"/>
    </location>
</feature>
<keyword evidence="2" id="KW-0472">Membrane</keyword>
<evidence type="ECO:0000256" key="1">
    <source>
        <dbReference type="SAM" id="MobiDB-lite"/>
    </source>
</evidence>
<keyword evidence="2" id="KW-1133">Transmembrane helix</keyword>
<feature type="transmembrane region" description="Helical" evidence="2">
    <location>
        <begin position="206"/>
        <end position="232"/>
    </location>
</feature>
<evidence type="ECO:0000256" key="2">
    <source>
        <dbReference type="SAM" id="Phobius"/>
    </source>
</evidence>
<sequence>MATGMENYNDFQLFRACGPLYPAFAIESLTSILLGFFFCYLALRITVRTDVNAPMASMYRWIVDSLKQPLRFWWQEMKQWPDMPNRPLADRIKLCRLLNLAMCIAQAAAAFFTVLRWLHISNVNGLRYLGYAFTCALMQAELVVLIAPYVPCYKFNVVGVVIFTHVWLVLGWVGSLQSGFLFEDASWESFVENYDFEVLIVTNKGLLIAATAVGLCGLMLVQMPFLSLIYFIKGGCKAHPDLPYYYMRLMMTVWFTWPAFPAWWLVSAEGLGLLEDAKSNSVGFAILNCISKGSFTYFMLKTGADHKRRWAKQPSTGTKPAETNWMVRNLQSYDSQGAPQVQKSLPAEAEGEKDASDTEQAQNTWV</sequence>
<evidence type="ECO:0000313" key="4">
    <source>
        <dbReference type="Proteomes" id="UP001178507"/>
    </source>
</evidence>
<feature type="region of interest" description="Disordered" evidence="1">
    <location>
        <begin position="335"/>
        <end position="366"/>
    </location>
</feature>
<dbReference type="EMBL" id="CAUJNA010003101">
    <property type="protein sequence ID" value="CAJ1395230.1"/>
    <property type="molecule type" value="Genomic_DNA"/>
</dbReference>
<reference evidence="3" key="1">
    <citation type="submission" date="2023-08" db="EMBL/GenBank/DDBJ databases">
        <authorList>
            <person name="Chen Y."/>
            <person name="Shah S."/>
            <person name="Dougan E. K."/>
            <person name="Thang M."/>
            <person name="Chan C."/>
        </authorList>
    </citation>
    <scope>NUCLEOTIDE SEQUENCE</scope>
</reference>